<dbReference type="EMBL" id="CP016170">
    <property type="protein sequence ID" value="ANN65130.1"/>
    <property type="molecule type" value="Genomic_DNA"/>
</dbReference>
<dbReference type="SUPFAM" id="SSF51556">
    <property type="entry name" value="Metallo-dependent hydrolases"/>
    <property type="match status" value="1"/>
</dbReference>
<dbReference type="GO" id="GO:0016810">
    <property type="term" value="F:hydrolase activity, acting on carbon-nitrogen (but not peptide) bonds"/>
    <property type="evidence" value="ECO:0007669"/>
    <property type="project" value="InterPro"/>
</dbReference>
<evidence type="ECO:0000313" key="4">
    <source>
        <dbReference type="Proteomes" id="UP000091897"/>
    </source>
</evidence>
<keyword evidence="4" id="KW-1185">Reference proteome</keyword>
<organism evidence="3 5">
    <name type="scientific">Bordetella bronchialis</name>
    <dbReference type="NCBI Taxonomy" id="463025"/>
    <lineage>
        <taxon>Bacteria</taxon>
        <taxon>Pseudomonadati</taxon>
        <taxon>Pseudomonadota</taxon>
        <taxon>Betaproteobacteria</taxon>
        <taxon>Burkholderiales</taxon>
        <taxon>Alcaligenaceae</taxon>
        <taxon>Bordetella</taxon>
    </lineage>
</organism>
<dbReference type="InterPro" id="IPR011059">
    <property type="entry name" value="Metal-dep_hydrolase_composite"/>
</dbReference>
<dbReference type="Proteomes" id="UP000092213">
    <property type="component" value="Chromosome"/>
</dbReference>
<name>A0A193FR91_9BORD</name>
<protein>
    <submittedName>
        <fullName evidence="3">Amidohydrolase</fullName>
    </submittedName>
</protein>
<evidence type="ECO:0000313" key="2">
    <source>
        <dbReference type="EMBL" id="ANN65130.1"/>
    </source>
</evidence>
<dbReference type="EMBL" id="CP016171">
    <property type="protein sequence ID" value="ANN70165.1"/>
    <property type="molecule type" value="Genomic_DNA"/>
</dbReference>
<feature type="domain" description="Amidohydrolase-related" evidence="1">
    <location>
        <begin position="396"/>
        <end position="476"/>
    </location>
</feature>
<evidence type="ECO:0000313" key="3">
    <source>
        <dbReference type="EMBL" id="ANN70165.1"/>
    </source>
</evidence>
<reference evidence="4 5" key="1">
    <citation type="submission" date="2016-06" db="EMBL/GenBank/DDBJ databases">
        <title>Complete genome sequences of Bordetella bronchialis and Bordetella flabilis.</title>
        <authorList>
            <person name="LiPuma J.J."/>
            <person name="Spilker T."/>
        </authorList>
    </citation>
    <scope>NUCLEOTIDE SEQUENCE [LARGE SCALE GENOMIC DNA]</scope>
    <source>
        <strain evidence="3 5">AU17976</strain>
        <strain evidence="2 4">AU3182</strain>
    </source>
</reference>
<gene>
    <name evidence="2" type="ORF">BAU06_01320</name>
    <name evidence="3" type="ORF">BAU08_01315</name>
</gene>
<dbReference type="KEGG" id="bbro:BAU06_01320"/>
<dbReference type="RefSeq" id="WP_066343337.1">
    <property type="nucleotide sequence ID" value="NZ_CBCSFJ010000031.1"/>
</dbReference>
<dbReference type="Pfam" id="PF01979">
    <property type="entry name" value="Amidohydro_1"/>
    <property type="match status" value="1"/>
</dbReference>
<keyword evidence="3" id="KW-0378">Hydrolase</keyword>
<dbReference type="InterPro" id="IPR032466">
    <property type="entry name" value="Metal_Hydrolase"/>
</dbReference>
<dbReference type="PANTHER" id="PTHR43135">
    <property type="entry name" value="ALPHA-D-RIBOSE 1-METHYLPHOSPHONATE 5-TRIPHOSPHATE DIPHOSPHATASE"/>
    <property type="match status" value="1"/>
</dbReference>
<dbReference type="OrthoDB" id="9782972at2"/>
<accession>A0A193FR91</accession>
<proteinExistence type="predicted"/>
<sequence length="537" mass="60263">MAIDNPYANVDVGEESRALNAAKGWHPPSAATHRDRGEGPFNRLVLRGATVIDGTGAPPWGPVDIVVENDRIAALVLVGTPHKPIHPDRRPAAGDRELDCHGKFVTPGFVDSHAHIGTPYHTMSGVAPPADYIYKLWLAHGVTTVREMGSMNGLGWNLDQKEKSEHNEIAAPRILAHVVFPAVNDRVKTIHTPEQGREWVRRIKARGADGIKFFGAPPAIMQAALDEARKVGLRSGCHHAQMAVTRVNALKSAQWGLTSSEHYYGLPEALFENRVVQDFPTDYNYGDEYFRFALAGQTFMQAAQPGSAKWREVMDRFLELDHTFVPTFNIYDANRDLMRARRADWHDDYTWNAIWKYFQPQRGGHGAYWYRWSTTNEIEWKQNYRLWMQFINEYKNLGGRVCAGSDSGFIFQIYGFGFVRELELLQEAGFHPLEVLRAATSLGADLLGVGEDTGSVDVGKRADLLVHDQNPLEDFKLLYGTGAMRLNDDSGKVEWKRSLRYTVKGGVVFDTEQLLADVRELVKGSWEGDPDGPPHAR</sequence>
<dbReference type="Proteomes" id="UP000091897">
    <property type="component" value="Chromosome"/>
</dbReference>
<evidence type="ECO:0000259" key="1">
    <source>
        <dbReference type="Pfam" id="PF01979"/>
    </source>
</evidence>
<dbReference type="SUPFAM" id="SSF51338">
    <property type="entry name" value="Composite domain of metallo-dependent hydrolases"/>
    <property type="match status" value="1"/>
</dbReference>
<dbReference type="STRING" id="463025.BAU08_01315"/>
<dbReference type="PANTHER" id="PTHR43135:SF3">
    <property type="entry name" value="ALPHA-D-RIBOSE 1-METHYLPHOSPHONATE 5-TRIPHOSPHATE DIPHOSPHATASE"/>
    <property type="match status" value="1"/>
</dbReference>
<evidence type="ECO:0000313" key="5">
    <source>
        <dbReference type="Proteomes" id="UP000092213"/>
    </source>
</evidence>
<dbReference type="Gene3D" id="2.30.40.10">
    <property type="entry name" value="Urease, subunit C, domain 1"/>
    <property type="match status" value="1"/>
</dbReference>
<dbReference type="AlphaFoldDB" id="A0A193FR91"/>
<dbReference type="InterPro" id="IPR051781">
    <property type="entry name" value="Metallo-dep_Hydrolase"/>
</dbReference>
<dbReference type="InterPro" id="IPR006680">
    <property type="entry name" value="Amidohydro-rel"/>
</dbReference>
<dbReference type="Gene3D" id="3.20.20.140">
    <property type="entry name" value="Metal-dependent hydrolases"/>
    <property type="match status" value="2"/>
</dbReference>